<evidence type="ECO:0000313" key="2">
    <source>
        <dbReference type="Proteomes" id="UP000054477"/>
    </source>
</evidence>
<keyword evidence="2" id="KW-1185">Reference proteome</keyword>
<accession>A0A0C9XD04</accession>
<dbReference type="AlphaFoldDB" id="A0A0C9XD04"/>
<protein>
    <submittedName>
        <fullName evidence="1">Uncharacterized protein</fullName>
    </submittedName>
</protein>
<dbReference type="HOGENOM" id="CLU_2333899_0_0_1"/>
<proteinExistence type="predicted"/>
<evidence type="ECO:0000313" key="1">
    <source>
        <dbReference type="EMBL" id="KIK10130.1"/>
    </source>
</evidence>
<dbReference type="EMBL" id="KN838536">
    <property type="protein sequence ID" value="KIK10130.1"/>
    <property type="molecule type" value="Genomic_DNA"/>
</dbReference>
<reference evidence="1 2" key="1">
    <citation type="submission" date="2014-04" db="EMBL/GenBank/DDBJ databases">
        <authorList>
            <consortium name="DOE Joint Genome Institute"/>
            <person name="Kuo A."/>
            <person name="Kohler A."/>
            <person name="Nagy L.G."/>
            <person name="Floudas D."/>
            <person name="Copeland A."/>
            <person name="Barry K.W."/>
            <person name="Cichocki N."/>
            <person name="Veneault-Fourrey C."/>
            <person name="LaButti K."/>
            <person name="Lindquist E.A."/>
            <person name="Lipzen A."/>
            <person name="Lundell T."/>
            <person name="Morin E."/>
            <person name="Murat C."/>
            <person name="Sun H."/>
            <person name="Tunlid A."/>
            <person name="Henrissat B."/>
            <person name="Grigoriev I.V."/>
            <person name="Hibbett D.S."/>
            <person name="Martin F."/>
            <person name="Nordberg H.P."/>
            <person name="Cantor M.N."/>
            <person name="Hua S.X."/>
        </authorList>
    </citation>
    <scope>NUCLEOTIDE SEQUENCE [LARGE SCALE GENOMIC DNA]</scope>
    <source>
        <strain evidence="1 2">LaAM-08-1</strain>
    </source>
</reference>
<organism evidence="1 2">
    <name type="scientific">Laccaria amethystina LaAM-08-1</name>
    <dbReference type="NCBI Taxonomy" id="1095629"/>
    <lineage>
        <taxon>Eukaryota</taxon>
        <taxon>Fungi</taxon>
        <taxon>Dikarya</taxon>
        <taxon>Basidiomycota</taxon>
        <taxon>Agaricomycotina</taxon>
        <taxon>Agaricomycetes</taxon>
        <taxon>Agaricomycetidae</taxon>
        <taxon>Agaricales</taxon>
        <taxon>Agaricineae</taxon>
        <taxon>Hydnangiaceae</taxon>
        <taxon>Laccaria</taxon>
    </lineage>
</organism>
<gene>
    <name evidence="1" type="ORF">K443DRAFT_139994</name>
</gene>
<reference evidence="2" key="2">
    <citation type="submission" date="2015-01" db="EMBL/GenBank/DDBJ databases">
        <title>Evolutionary Origins and Diversification of the Mycorrhizal Mutualists.</title>
        <authorList>
            <consortium name="DOE Joint Genome Institute"/>
            <consortium name="Mycorrhizal Genomics Consortium"/>
            <person name="Kohler A."/>
            <person name="Kuo A."/>
            <person name="Nagy L.G."/>
            <person name="Floudas D."/>
            <person name="Copeland A."/>
            <person name="Barry K.W."/>
            <person name="Cichocki N."/>
            <person name="Veneault-Fourrey C."/>
            <person name="LaButti K."/>
            <person name="Lindquist E.A."/>
            <person name="Lipzen A."/>
            <person name="Lundell T."/>
            <person name="Morin E."/>
            <person name="Murat C."/>
            <person name="Riley R."/>
            <person name="Ohm R."/>
            <person name="Sun H."/>
            <person name="Tunlid A."/>
            <person name="Henrissat B."/>
            <person name="Grigoriev I.V."/>
            <person name="Hibbett D.S."/>
            <person name="Martin F."/>
        </authorList>
    </citation>
    <scope>NUCLEOTIDE SEQUENCE [LARGE SCALE GENOMIC DNA]</scope>
    <source>
        <strain evidence="2">LaAM-08-1</strain>
    </source>
</reference>
<sequence>MTPKRKREDNSETNSPELRKLLSSAIRSDASAEVAFLHIIEEHNFSLSLLQQILTQDGLGVSFSKVQYEKIAPSVGLNPDRNLNDIATFTSSLLEIYN</sequence>
<name>A0A0C9XD04_9AGAR</name>
<dbReference type="Proteomes" id="UP000054477">
    <property type="component" value="Unassembled WGS sequence"/>
</dbReference>